<evidence type="ECO:0000313" key="1">
    <source>
        <dbReference type="EMBL" id="MBO9761617.1"/>
    </source>
</evidence>
<organism evidence="1 2">
    <name type="scientific">Xanthomonas manihotis</name>
    <dbReference type="NCBI Taxonomy" id="43353"/>
    <lineage>
        <taxon>Bacteria</taxon>
        <taxon>Pseudomonadati</taxon>
        <taxon>Pseudomonadota</taxon>
        <taxon>Gammaproteobacteria</taxon>
        <taxon>Lysobacterales</taxon>
        <taxon>Lysobacteraceae</taxon>
        <taxon>Xanthomonas</taxon>
    </lineage>
</organism>
<sequence>MRACRAPGQLTFGPFCRSWAVCSMSGRCRTFAASPPRHDQRTGHRMTQYTTVELHGLLAERYRGQPIQVELIDGLEPAINLTLADHGDMQIQVAASGSQVFVSTLLAHAEHVNDRAAFNDACLRLNPLNPLSNLGLVQVDGKDRYVVFGELSASSTLDQIDEEIQTLAANTLDAAESLKPFFS</sequence>
<dbReference type="Pfam" id="PF09938">
    <property type="entry name" value="DUF2170"/>
    <property type="match status" value="1"/>
</dbReference>
<dbReference type="Proteomes" id="UP000668572">
    <property type="component" value="Unassembled WGS sequence"/>
</dbReference>
<proteinExistence type="predicted"/>
<accession>A0A8I1XNR4</accession>
<protein>
    <submittedName>
        <fullName evidence="1">YjfI family protein</fullName>
    </submittedName>
</protein>
<dbReference type="InterPro" id="IPR019231">
    <property type="entry name" value="DUF2170"/>
</dbReference>
<comment type="caution">
    <text evidence="1">The sequence shown here is derived from an EMBL/GenBank/DDBJ whole genome shotgun (WGS) entry which is preliminary data.</text>
</comment>
<dbReference type="EMBL" id="JAGHXW010000062">
    <property type="protein sequence ID" value="MBO9761617.1"/>
    <property type="molecule type" value="Genomic_DNA"/>
</dbReference>
<reference evidence="1" key="1">
    <citation type="submission" date="2021-03" db="EMBL/GenBank/DDBJ databases">
        <title>Molecular characterization of Xanthomonas species pathogenic on Araceae and the development of a triplex TaqMan assay for detection of X. phaseoli pv. dieffenbachiae.</title>
        <authorList>
            <person name="Van Der Wolf J."/>
            <person name="Krijger M."/>
            <person name="Mendes O."/>
            <person name="Brankovics B."/>
            <person name="Bonants P."/>
            <person name="Meekes E."/>
        </authorList>
    </citation>
    <scope>NUCLEOTIDE SEQUENCE</scope>
    <source>
        <strain evidence="1">NBC1264</strain>
    </source>
</reference>
<gene>
    <name evidence="1" type="ORF">J7405_19100</name>
</gene>
<evidence type="ECO:0000313" key="2">
    <source>
        <dbReference type="Proteomes" id="UP000668572"/>
    </source>
</evidence>
<dbReference type="AlphaFoldDB" id="A0A8I1XNR4"/>
<name>A0A8I1XNR4_XANMN</name>